<evidence type="ECO:0000313" key="2">
    <source>
        <dbReference type="WBParaSite" id="jg1212"/>
    </source>
</evidence>
<proteinExistence type="predicted"/>
<accession>A0A915CTZ0</accession>
<dbReference type="Proteomes" id="UP000887574">
    <property type="component" value="Unplaced"/>
</dbReference>
<protein>
    <submittedName>
        <fullName evidence="2">Uncharacterized protein</fullName>
    </submittedName>
</protein>
<name>A0A915CTZ0_9BILA</name>
<organism evidence="1 2">
    <name type="scientific">Ditylenchus dipsaci</name>
    <dbReference type="NCBI Taxonomy" id="166011"/>
    <lineage>
        <taxon>Eukaryota</taxon>
        <taxon>Metazoa</taxon>
        <taxon>Ecdysozoa</taxon>
        <taxon>Nematoda</taxon>
        <taxon>Chromadorea</taxon>
        <taxon>Rhabditida</taxon>
        <taxon>Tylenchina</taxon>
        <taxon>Tylenchomorpha</taxon>
        <taxon>Sphaerularioidea</taxon>
        <taxon>Anguinidae</taxon>
        <taxon>Anguininae</taxon>
        <taxon>Ditylenchus</taxon>
    </lineage>
</organism>
<dbReference type="AlphaFoldDB" id="A0A915CTZ0"/>
<keyword evidence="1" id="KW-1185">Reference proteome</keyword>
<evidence type="ECO:0000313" key="1">
    <source>
        <dbReference type="Proteomes" id="UP000887574"/>
    </source>
</evidence>
<sequence length="75" mass="8410">MVDSYNYFMCASNASFLSVKSLRIAVTNIILGKVACSAESIAQLELIGHVWFDQQLNIQQAQYSTSISQYLLEPF</sequence>
<reference evidence="2" key="1">
    <citation type="submission" date="2022-11" db="UniProtKB">
        <authorList>
            <consortium name="WormBaseParasite"/>
        </authorList>
    </citation>
    <scope>IDENTIFICATION</scope>
</reference>
<dbReference type="WBParaSite" id="jg1212">
    <property type="protein sequence ID" value="jg1212"/>
    <property type="gene ID" value="jg1212"/>
</dbReference>